<dbReference type="RefSeq" id="WP_034239640.1">
    <property type="nucleotide sequence ID" value="NZ_AQRA01000002.1"/>
</dbReference>
<dbReference type="Pfam" id="PF02482">
    <property type="entry name" value="Ribosomal_S30AE"/>
    <property type="match status" value="1"/>
</dbReference>
<keyword evidence="2" id="KW-1185">Reference proteome</keyword>
<evidence type="ECO:0000313" key="1">
    <source>
        <dbReference type="EMBL" id="EZH74813.1"/>
    </source>
</evidence>
<dbReference type="Proteomes" id="UP000023541">
    <property type="component" value="Unassembled WGS sequence"/>
</dbReference>
<gene>
    <name evidence="1" type="ORF">ATO12_08725</name>
</gene>
<keyword evidence="1" id="KW-0689">Ribosomal protein</keyword>
<dbReference type="InterPro" id="IPR003489">
    <property type="entry name" value="RHF/RaiA"/>
</dbReference>
<dbReference type="NCBIfam" id="TIGR00741">
    <property type="entry name" value="yfiA"/>
    <property type="match status" value="1"/>
</dbReference>
<organism evidence="1 2">
    <name type="scientific">Aquimarina atlantica</name>
    <dbReference type="NCBI Taxonomy" id="1317122"/>
    <lineage>
        <taxon>Bacteria</taxon>
        <taxon>Pseudomonadati</taxon>
        <taxon>Bacteroidota</taxon>
        <taxon>Flavobacteriia</taxon>
        <taxon>Flavobacteriales</taxon>
        <taxon>Flavobacteriaceae</taxon>
        <taxon>Aquimarina</taxon>
    </lineage>
</organism>
<sequence length="100" mass="11898">MQINIQFVQMPTSETMEGYVHEKLNKLFKKYDWIIKSDVFFKKENDPKGKGKICDVELSLPGPKIYATSNEKNFEFAFKETLSDLERQLKKRKQEMKPYI</sequence>
<dbReference type="InterPro" id="IPR036567">
    <property type="entry name" value="RHF-like"/>
</dbReference>
<dbReference type="OrthoDB" id="9808702at2"/>
<evidence type="ECO:0000313" key="2">
    <source>
        <dbReference type="Proteomes" id="UP000023541"/>
    </source>
</evidence>
<protein>
    <submittedName>
        <fullName evidence="1">30S ribosomal protein S30</fullName>
    </submittedName>
</protein>
<dbReference type="CDD" id="cd00552">
    <property type="entry name" value="RaiA"/>
    <property type="match status" value="1"/>
</dbReference>
<dbReference type="GO" id="GO:0005840">
    <property type="term" value="C:ribosome"/>
    <property type="evidence" value="ECO:0007669"/>
    <property type="project" value="UniProtKB-KW"/>
</dbReference>
<reference evidence="1 2" key="1">
    <citation type="submission" date="2014-04" db="EMBL/GenBank/DDBJ databases">
        <title>Aquimarina sp. 22II-S11-z7 Genome Sequencing.</title>
        <authorList>
            <person name="Lai Q."/>
        </authorList>
    </citation>
    <scope>NUCLEOTIDE SEQUENCE [LARGE SCALE GENOMIC DNA]</scope>
    <source>
        <strain evidence="1 2">22II-S11-z7</strain>
    </source>
</reference>
<dbReference type="eggNOG" id="COG1544">
    <property type="taxonomic scope" value="Bacteria"/>
</dbReference>
<name>A0A023BYS9_9FLAO</name>
<accession>A0A023BYS9</accession>
<comment type="caution">
    <text evidence="1">The sequence shown here is derived from an EMBL/GenBank/DDBJ whole genome shotgun (WGS) entry which is preliminary data.</text>
</comment>
<dbReference type="Gene3D" id="3.30.160.100">
    <property type="entry name" value="Ribosome hibernation promotion factor-like"/>
    <property type="match status" value="1"/>
</dbReference>
<keyword evidence="1" id="KW-0687">Ribonucleoprotein</keyword>
<dbReference type="AlphaFoldDB" id="A0A023BYS9"/>
<dbReference type="SUPFAM" id="SSF69754">
    <property type="entry name" value="Ribosome binding protein Y (YfiA homologue)"/>
    <property type="match status" value="1"/>
</dbReference>
<dbReference type="STRING" id="1317122.ATO12_08725"/>
<dbReference type="EMBL" id="AQRA01000002">
    <property type="protein sequence ID" value="EZH74813.1"/>
    <property type="molecule type" value="Genomic_DNA"/>
</dbReference>
<proteinExistence type="predicted"/>